<evidence type="ECO:0000313" key="3">
    <source>
        <dbReference type="Proteomes" id="UP000028524"/>
    </source>
</evidence>
<feature type="region of interest" description="Disordered" evidence="1">
    <location>
        <begin position="129"/>
        <end position="214"/>
    </location>
</feature>
<dbReference type="OrthoDB" id="4874419at2759"/>
<gene>
    <name evidence="2" type="ORF">S40285_10222</name>
</gene>
<name>A0A084QV22_STAC4</name>
<accession>A0A084QV22</accession>
<dbReference type="Proteomes" id="UP000028524">
    <property type="component" value="Unassembled WGS sequence"/>
</dbReference>
<dbReference type="EMBL" id="KL660107">
    <property type="protein sequence ID" value="KFA67807.1"/>
    <property type="molecule type" value="Genomic_DNA"/>
</dbReference>
<evidence type="ECO:0000313" key="2">
    <source>
        <dbReference type="EMBL" id="KFA67807.1"/>
    </source>
</evidence>
<keyword evidence="3" id="KW-1185">Reference proteome</keyword>
<dbReference type="HOGENOM" id="CLU_1289691_0_0_1"/>
<feature type="compositionally biased region" description="Polar residues" evidence="1">
    <location>
        <begin position="162"/>
        <end position="171"/>
    </location>
</feature>
<proteinExistence type="predicted"/>
<dbReference type="AlphaFoldDB" id="A0A084QV22"/>
<organism evidence="2 3">
    <name type="scientific">Stachybotrys chlorohalonatus (strain IBT 40285)</name>
    <dbReference type="NCBI Taxonomy" id="1283841"/>
    <lineage>
        <taxon>Eukaryota</taxon>
        <taxon>Fungi</taxon>
        <taxon>Dikarya</taxon>
        <taxon>Ascomycota</taxon>
        <taxon>Pezizomycotina</taxon>
        <taxon>Sordariomycetes</taxon>
        <taxon>Hypocreomycetidae</taxon>
        <taxon>Hypocreales</taxon>
        <taxon>Stachybotryaceae</taxon>
        <taxon>Stachybotrys</taxon>
    </lineage>
</organism>
<reference evidence="2 3" key="1">
    <citation type="journal article" date="2014" name="BMC Genomics">
        <title>Comparative genome sequencing reveals chemotype-specific gene clusters in the toxigenic black mold Stachybotrys.</title>
        <authorList>
            <person name="Semeiks J."/>
            <person name="Borek D."/>
            <person name="Otwinowski Z."/>
            <person name="Grishin N.V."/>
        </authorList>
    </citation>
    <scope>NUCLEOTIDE SEQUENCE [LARGE SCALE GENOMIC DNA]</scope>
    <source>
        <strain evidence="2 3">IBT 40285</strain>
    </source>
</reference>
<protein>
    <submittedName>
        <fullName evidence="2">Uncharacterized protein</fullName>
    </submittedName>
</protein>
<evidence type="ECO:0000256" key="1">
    <source>
        <dbReference type="SAM" id="MobiDB-lite"/>
    </source>
</evidence>
<feature type="compositionally biased region" description="Basic and acidic residues" evidence="1">
    <location>
        <begin position="131"/>
        <end position="152"/>
    </location>
</feature>
<sequence length="214" mass="24671">MCKFLLQVTLCPCNNRDCSQLNSEPNDRDVDVVPQWGHIATIHSCFRQGPKCPKFFMKDDPNRVLHVYGMRANNPNSRQDCPDKTFVFQKNYRELPGICRECIEQCAQFEDDESSWDSSDGGVYLEFIEDEGQKDGQAKPEEKSRGTIEDKNQGLGSRDNSRQPGDGNQRQLPRMPPFDQEEYTKNFHFGRLPITRPDTDAEPCLRPVYKSEML</sequence>
<dbReference type="InParanoid" id="A0A084QV22"/>